<feature type="binding site" evidence="3">
    <location>
        <position position="252"/>
    </location>
    <ligand>
        <name>substrate</name>
    </ligand>
</feature>
<dbReference type="RefSeq" id="WP_233354003.1">
    <property type="nucleotide sequence ID" value="NZ_BMZH01000003.1"/>
</dbReference>
<evidence type="ECO:0000256" key="3">
    <source>
        <dbReference type="HAMAP-Rule" id="MF_01172"/>
    </source>
</evidence>
<feature type="active site" evidence="3">
    <location>
        <position position="250"/>
    </location>
</feature>
<comment type="similarity">
    <text evidence="3">Belongs to the succinylarginine dihydrolase family.</text>
</comment>
<name>A0A8J3CQ16_9PROT</name>
<dbReference type="NCBIfam" id="NF009789">
    <property type="entry name" value="PRK13281.1"/>
    <property type="match status" value="1"/>
</dbReference>
<feature type="active site" description="Nucleophile" evidence="3">
    <location>
        <position position="372"/>
    </location>
</feature>
<dbReference type="PANTHER" id="PTHR30420">
    <property type="entry name" value="N-SUCCINYLARGININE DIHYDROLASE"/>
    <property type="match status" value="1"/>
</dbReference>
<organism evidence="4 5">
    <name type="scientific">Algimonas arctica</name>
    <dbReference type="NCBI Taxonomy" id="1479486"/>
    <lineage>
        <taxon>Bacteria</taxon>
        <taxon>Pseudomonadati</taxon>
        <taxon>Pseudomonadota</taxon>
        <taxon>Alphaproteobacteria</taxon>
        <taxon>Maricaulales</taxon>
        <taxon>Robiginitomaculaceae</taxon>
        <taxon>Algimonas</taxon>
    </lineage>
</organism>
<reference evidence="4" key="2">
    <citation type="submission" date="2020-09" db="EMBL/GenBank/DDBJ databases">
        <authorList>
            <person name="Sun Q."/>
            <person name="Kim S."/>
        </authorList>
    </citation>
    <scope>NUCLEOTIDE SEQUENCE</scope>
    <source>
        <strain evidence="4">KCTC 32513</strain>
    </source>
</reference>
<comment type="subunit">
    <text evidence="3">Homodimer.</text>
</comment>
<keyword evidence="5" id="KW-1185">Reference proteome</keyword>
<dbReference type="UniPathway" id="UPA00185">
    <property type="reaction ID" value="UER00280"/>
</dbReference>
<feature type="binding site" evidence="3">
    <location>
        <position position="216"/>
    </location>
    <ligand>
        <name>substrate</name>
    </ligand>
</feature>
<accession>A0A8J3CQ16</accession>
<dbReference type="InterPro" id="IPR037031">
    <property type="entry name" value="AstB_sf"/>
</dbReference>
<dbReference type="Proteomes" id="UP000634004">
    <property type="component" value="Unassembled WGS sequence"/>
</dbReference>
<dbReference type="EC" id="3.5.3.23" evidence="3"/>
<comment type="function">
    <text evidence="3">Catalyzes the hydrolysis of N(2)-succinylarginine into N(2)-succinylornithine, ammonia and CO(2).</text>
</comment>
<evidence type="ECO:0000313" key="4">
    <source>
        <dbReference type="EMBL" id="GHA89966.1"/>
    </source>
</evidence>
<evidence type="ECO:0000256" key="1">
    <source>
        <dbReference type="ARBA" id="ARBA00022503"/>
    </source>
</evidence>
<proteinExistence type="inferred from homology"/>
<feature type="binding site" evidence="3">
    <location>
        <begin position="140"/>
        <end position="141"/>
    </location>
    <ligand>
        <name>substrate</name>
    </ligand>
</feature>
<dbReference type="GO" id="GO:0009015">
    <property type="term" value="F:N-succinylarginine dihydrolase activity"/>
    <property type="evidence" value="ECO:0007669"/>
    <property type="project" value="UniProtKB-UniRule"/>
</dbReference>
<dbReference type="GO" id="GO:0019545">
    <property type="term" value="P:L-arginine catabolic process to succinate"/>
    <property type="evidence" value="ECO:0007669"/>
    <property type="project" value="UniProtKB-UniRule"/>
</dbReference>
<sequence>MTETMTREMNFDGLVGPTHNYAGLSRGNIASATHKGRVSNPRAAALQGLTKMERLIDLGLPQGVIPPQDGPRVGFLRSLGFTGTDADIVQMAGSANPALLANVSSASSMWTANAATVSPGADTSDGRVHFTPANLISMPHRAMEHGLTQRILTRIFKDETYFAVHDALPMNPMLGDEGAANHNRLCKRHGDAGLEVFVYGRAALSPQADDPQFPARQTLESCHALASRHGLSRGHFLRQNPKAIDAGAFHNDVVCVVNEDTMLYHALAFETPDAMEAAVTKACEPLGFAPRFARADMPIEDAIAAYVFNSQLITLPSQNSGDGGMAMILPIEAQETPTAKAYVDRLISDGVIKAAHYLDLRQSMSNGGGPACLRLRVAMGTDALAAVHPGVVMTKAKIAALRAVITTHYRDRLTLDDMGDPQFLTDVRGALDAITHALDLPALYDFQKDVA</sequence>
<dbReference type="PANTHER" id="PTHR30420:SF2">
    <property type="entry name" value="N-SUCCINYLARGININE DIHYDROLASE"/>
    <property type="match status" value="1"/>
</dbReference>
<keyword evidence="2 3" id="KW-0378">Hydrolase</keyword>
<protein>
    <recommendedName>
        <fullName evidence="3">N-succinylarginine dihydrolase</fullName>
        <ecNumber evidence="3">3.5.3.23</ecNumber>
    </recommendedName>
</protein>
<dbReference type="HAMAP" id="MF_01172">
    <property type="entry name" value="AstB"/>
    <property type="match status" value="1"/>
</dbReference>
<reference evidence="4" key="1">
    <citation type="journal article" date="2014" name="Int. J. Syst. Evol. Microbiol.">
        <title>Complete genome sequence of Corynebacterium casei LMG S-19264T (=DSM 44701T), isolated from a smear-ripened cheese.</title>
        <authorList>
            <consortium name="US DOE Joint Genome Institute (JGI-PGF)"/>
            <person name="Walter F."/>
            <person name="Albersmeier A."/>
            <person name="Kalinowski J."/>
            <person name="Ruckert C."/>
        </authorList>
    </citation>
    <scope>NUCLEOTIDE SEQUENCE</scope>
    <source>
        <strain evidence="4">KCTC 32513</strain>
    </source>
</reference>
<evidence type="ECO:0000256" key="2">
    <source>
        <dbReference type="ARBA" id="ARBA00022801"/>
    </source>
</evidence>
<dbReference type="Pfam" id="PF04996">
    <property type="entry name" value="AstB"/>
    <property type="match status" value="1"/>
</dbReference>
<feature type="binding site" evidence="3">
    <location>
        <begin position="22"/>
        <end position="31"/>
    </location>
    <ligand>
        <name>substrate</name>
    </ligand>
</feature>
<dbReference type="SUPFAM" id="SSF55909">
    <property type="entry name" value="Pentein"/>
    <property type="match status" value="1"/>
</dbReference>
<gene>
    <name evidence="3 4" type="primary">astB</name>
    <name evidence="4" type="ORF">GCM10009069_11400</name>
</gene>
<dbReference type="Gene3D" id="3.75.10.20">
    <property type="entry name" value="Succinylarginine dihydrolase"/>
    <property type="match status" value="1"/>
</dbReference>
<feature type="binding site" evidence="3">
    <location>
        <position position="113"/>
    </location>
    <ligand>
        <name>substrate</name>
    </ligand>
</feature>
<keyword evidence="1 3" id="KW-0056">Arginine metabolism</keyword>
<comment type="pathway">
    <text evidence="3">Amino-acid degradation; L-arginine degradation via AST pathway; L-glutamate and succinate from L-arginine: step 2/5.</text>
</comment>
<dbReference type="InterPro" id="IPR007079">
    <property type="entry name" value="SuccinylArg_d-Hdrlase_AstB"/>
</dbReference>
<dbReference type="GO" id="GO:0019544">
    <property type="term" value="P:L-arginine catabolic process to L-glutamate"/>
    <property type="evidence" value="ECO:0007669"/>
    <property type="project" value="UniProtKB-UniRule"/>
</dbReference>
<comment type="catalytic activity">
    <reaction evidence="3">
        <text>N(2)-succinyl-L-arginine + 2 H2O + 2 H(+) = N(2)-succinyl-L-ornithine + 2 NH4(+) + CO2</text>
        <dbReference type="Rhea" id="RHEA:19533"/>
        <dbReference type="ChEBI" id="CHEBI:15377"/>
        <dbReference type="ChEBI" id="CHEBI:15378"/>
        <dbReference type="ChEBI" id="CHEBI:16526"/>
        <dbReference type="ChEBI" id="CHEBI:28938"/>
        <dbReference type="ChEBI" id="CHEBI:58241"/>
        <dbReference type="ChEBI" id="CHEBI:58514"/>
        <dbReference type="EC" id="3.5.3.23"/>
    </reaction>
</comment>
<feature type="binding site" evidence="3">
    <location>
        <position position="366"/>
    </location>
    <ligand>
        <name>substrate</name>
    </ligand>
</feature>
<dbReference type="EMBL" id="BMZH01000003">
    <property type="protein sequence ID" value="GHA89966.1"/>
    <property type="molecule type" value="Genomic_DNA"/>
</dbReference>
<comment type="caution">
    <text evidence="4">The sequence shown here is derived from an EMBL/GenBank/DDBJ whole genome shotgun (WGS) entry which is preliminary data.</text>
</comment>
<evidence type="ECO:0000313" key="5">
    <source>
        <dbReference type="Proteomes" id="UP000634004"/>
    </source>
</evidence>
<dbReference type="AlphaFoldDB" id="A0A8J3CQ16"/>
<feature type="active site" evidence="3">
    <location>
        <position position="177"/>
    </location>
</feature>